<sequence>MKLDKTDVTILNALQRNAHVKAAELAEELSISPSPLYRRIRLLEEAGVIKDYVAVLDQDKVGYPVNAYVSVAVEKSADTLAAFERVIRGCDEVMECYLMTGAYDYMIRVVANDIPGIERFVMSRLATIEGVRDVSTAITLRRVQYKTGLPVKVVER</sequence>
<dbReference type="SUPFAM" id="SSF54909">
    <property type="entry name" value="Dimeric alpha+beta barrel"/>
    <property type="match status" value="1"/>
</dbReference>
<dbReference type="PANTHER" id="PTHR30154:SF34">
    <property type="entry name" value="TRANSCRIPTIONAL REGULATOR AZLB"/>
    <property type="match status" value="1"/>
</dbReference>
<dbReference type="CDD" id="cd00090">
    <property type="entry name" value="HTH_ARSR"/>
    <property type="match status" value="1"/>
</dbReference>
<dbReference type="InterPro" id="IPR019888">
    <property type="entry name" value="Tscrpt_reg_AsnC-like"/>
</dbReference>
<dbReference type="InterPro" id="IPR019887">
    <property type="entry name" value="Tscrpt_reg_AsnC/Lrp_C"/>
</dbReference>
<dbReference type="Gene3D" id="1.10.10.10">
    <property type="entry name" value="Winged helix-like DNA-binding domain superfamily/Winged helix DNA-binding domain"/>
    <property type="match status" value="1"/>
</dbReference>
<dbReference type="PANTHER" id="PTHR30154">
    <property type="entry name" value="LEUCINE-RESPONSIVE REGULATORY PROTEIN"/>
    <property type="match status" value="1"/>
</dbReference>
<dbReference type="InterPro" id="IPR011991">
    <property type="entry name" value="ArsR-like_HTH"/>
</dbReference>
<organism evidence="1 2">
    <name type="scientific">Burkholderia gladioli</name>
    <name type="common">Pseudomonas marginata</name>
    <name type="synonym">Phytomonas marginata</name>
    <dbReference type="NCBI Taxonomy" id="28095"/>
    <lineage>
        <taxon>Bacteria</taxon>
        <taxon>Pseudomonadati</taxon>
        <taxon>Pseudomonadota</taxon>
        <taxon>Betaproteobacteria</taxon>
        <taxon>Burkholderiales</taxon>
        <taxon>Burkholderiaceae</taxon>
        <taxon>Burkholderia</taxon>
    </lineage>
</organism>
<dbReference type="PRINTS" id="PR00033">
    <property type="entry name" value="HTHASNC"/>
</dbReference>
<dbReference type="GO" id="GO:0043565">
    <property type="term" value="F:sequence-specific DNA binding"/>
    <property type="evidence" value="ECO:0007669"/>
    <property type="project" value="InterPro"/>
</dbReference>
<dbReference type="Gene3D" id="3.30.70.920">
    <property type="match status" value="1"/>
</dbReference>
<dbReference type="AlphaFoldDB" id="A0A2A7SDG0"/>
<dbReference type="InterPro" id="IPR036390">
    <property type="entry name" value="WH_DNA-bd_sf"/>
</dbReference>
<dbReference type="GO" id="GO:0005829">
    <property type="term" value="C:cytosol"/>
    <property type="evidence" value="ECO:0007669"/>
    <property type="project" value="TreeGrafter"/>
</dbReference>
<name>A0A2A7SDG0_BURGA</name>
<dbReference type="SUPFAM" id="SSF46785">
    <property type="entry name" value="Winged helix' DNA-binding domain"/>
    <property type="match status" value="1"/>
</dbReference>
<evidence type="ECO:0000313" key="2">
    <source>
        <dbReference type="Proteomes" id="UP000220629"/>
    </source>
</evidence>
<comment type="caution">
    <text evidence="1">The sequence shown here is derived from an EMBL/GenBank/DDBJ whole genome shotgun (WGS) entry which is preliminary data.</text>
</comment>
<dbReference type="Proteomes" id="UP000220629">
    <property type="component" value="Unassembled WGS sequence"/>
</dbReference>
<protein>
    <submittedName>
        <fullName evidence="1">Lrp/AsnC family transcriptional regulator</fullName>
    </submittedName>
</protein>
<dbReference type="PROSITE" id="PS50956">
    <property type="entry name" value="HTH_ASNC_2"/>
    <property type="match status" value="1"/>
</dbReference>
<dbReference type="SMART" id="SM00344">
    <property type="entry name" value="HTH_ASNC"/>
    <property type="match status" value="1"/>
</dbReference>
<evidence type="ECO:0000313" key="1">
    <source>
        <dbReference type="EMBL" id="PEH41586.1"/>
    </source>
</evidence>
<proteinExistence type="predicted"/>
<dbReference type="RefSeq" id="WP_047839961.1">
    <property type="nucleotide sequence ID" value="NZ_CADEPO010000021.1"/>
</dbReference>
<dbReference type="GO" id="GO:0006355">
    <property type="term" value="P:regulation of DNA-templated transcription"/>
    <property type="evidence" value="ECO:0007669"/>
    <property type="project" value="UniProtKB-ARBA"/>
</dbReference>
<gene>
    <name evidence="1" type="ORF">CRM94_05140</name>
</gene>
<reference evidence="2" key="1">
    <citation type="submission" date="2017-09" db="EMBL/GenBank/DDBJ databases">
        <title>FDA dAtabase for Regulatory Grade micrObial Sequences (FDA-ARGOS): Supporting development and validation of Infectious Disease Dx tests.</title>
        <authorList>
            <person name="Minogue T."/>
            <person name="Wolcott M."/>
            <person name="Wasieloski L."/>
            <person name="Aguilar W."/>
            <person name="Moore D."/>
            <person name="Tallon L."/>
            <person name="Sadzewicz L."/>
            <person name="Ott S."/>
            <person name="Zhao X."/>
            <person name="Nagaraj S."/>
            <person name="Vavikolanu K."/>
            <person name="Aluvathingal J."/>
            <person name="Nadendla S."/>
            <person name="Sichtig H."/>
        </authorList>
    </citation>
    <scope>NUCLEOTIDE SEQUENCE [LARGE SCALE GENOMIC DNA]</scope>
    <source>
        <strain evidence="2">FDAARGOS_390</strain>
    </source>
</reference>
<dbReference type="InterPro" id="IPR011008">
    <property type="entry name" value="Dimeric_a/b-barrel"/>
</dbReference>
<dbReference type="EMBL" id="PDDY01000001">
    <property type="protein sequence ID" value="PEH41586.1"/>
    <property type="molecule type" value="Genomic_DNA"/>
</dbReference>
<dbReference type="Pfam" id="PF13412">
    <property type="entry name" value="HTH_24"/>
    <property type="match status" value="1"/>
</dbReference>
<dbReference type="Pfam" id="PF01037">
    <property type="entry name" value="AsnC_trans_reg"/>
    <property type="match status" value="1"/>
</dbReference>
<accession>A0A2A7SDG0</accession>
<dbReference type="InterPro" id="IPR000485">
    <property type="entry name" value="AsnC-type_HTH_dom"/>
</dbReference>
<dbReference type="InterPro" id="IPR036388">
    <property type="entry name" value="WH-like_DNA-bd_sf"/>
</dbReference>
<dbReference type="GO" id="GO:0043200">
    <property type="term" value="P:response to amino acid"/>
    <property type="evidence" value="ECO:0007669"/>
    <property type="project" value="TreeGrafter"/>
</dbReference>